<evidence type="ECO:0000313" key="9">
    <source>
        <dbReference type="EMBL" id="KAH7112102.1"/>
    </source>
</evidence>
<dbReference type="GO" id="GO:0000981">
    <property type="term" value="F:DNA-binding transcription factor activity, RNA polymerase II-specific"/>
    <property type="evidence" value="ECO:0007669"/>
    <property type="project" value="InterPro"/>
</dbReference>
<proteinExistence type="predicted"/>
<evidence type="ECO:0000256" key="4">
    <source>
        <dbReference type="ARBA" id="ARBA00023125"/>
    </source>
</evidence>
<reference evidence="9" key="1">
    <citation type="journal article" date="2021" name="Nat. Commun.">
        <title>Genetic determinants of endophytism in the Arabidopsis root mycobiome.</title>
        <authorList>
            <person name="Mesny F."/>
            <person name="Miyauchi S."/>
            <person name="Thiergart T."/>
            <person name="Pickel B."/>
            <person name="Atanasova L."/>
            <person name="Karlsson M."/>
            <person name="Huettel B."/>
            <person name="Barry K.W."/>
            <person name="Haridas S."/>
            <person name="Chen C."/>
            <person name="Bauer D."/>
            <person name="Andreopoulos W."/>
            <person name="Pangilinan J."/>
            <person name="LaButti K."/>
            <person name="Riley R."/>
            <person name="Lipzen A."/>
            <person name="Clum A."/>
            <person name="Drula E."/>
            <person name="Henrissat B."/>
            <person name="Kohler A."/>
            <person name="Grigoriev I.V."/>
            <person name="Martin F.M."/>
            <person name="Hacquard S."/>
        </authorList>
    </citation>
    <scope>NUCLEOTIDE SEQUENCE</scope>
    <source>
        <strain evidence="9">MPI-CAGE-CH-0243</strain>
    </source>
</reference>
<dbReference type="InterPro" id="IPR052073">
    <property type="entry name" value="Amide_Lactam_Regulators"/>
</dbReference>
<dbReference type="PROSITE" id="PS00463">
    <property type="entry name" value="ZN2_CY6_FUNGAL_1"/>
    <property type="match status" value="1"/>
</dbReference>
<dbReference type="Pfam" id="PF00172">
    <property type="entry name" value="Zn_clus"/>
    <property type="match status" value="1"/>
</dbReference>
<keyword evidence="1" id="KW-0479">Metal-binding</keyword>
<dbReference type="SUPFAM" id="SSF57701">
    <property type="entry name" value="Zn2/Cys6 DNA-binding domain"/>
    <property type="match status" value="1"/>
</dbReference>
<dbReference type="GO" id="GO:0003677">
    <property type="term" value="F:DNA binding"/>
    <property type="evidence" value="ECO:0007669"/>
    <property type="project" value="UniProtKB-KW"/>
</dbReference>
<dbReference type="PANTHER" id="PTHR47171">
    <property type="entry name" value="FARA-RELATED"/>
    <property type="match status" value="1"/>
</dbReference>
<evidence type="ECO:0000256" key="1">
    <source>
        <dbReference type="ARBA" id="ARBA00022723"/>
    </source>
</evidence>
<feature type="domain" description="Zn(2)-C6 fungal-type" evidence="8">
    <location>
        <begin position="9"/>
        <end position="43"/>
    </location>
</feature>
<dbReference type="CDD" id="cd12148">
    <property type="entry name" value="fungal_TF_MHR"/>
    <property type="match status" value="1"/>
</dbReference>
<evidence type="ECO:0000256" key="6">
    <source>
        <dbReference type="ARBA" id="ARBA00023242"/>
    </source>
</evidence>
<dbReference type="CDD" id="cd00067">
    <property type="entry name" value="GAL4"/>
    <property type="match status" value="1"/>
</dbReference>
<keyword evidence="10" id="KW-1185">Reference proteome</keyword>
<evidence type="ECO:0000259" key="8">
    <source>
        <dbReference type="PROSITE" id="PS50048"/>
    </source>
</evidence>
<dbReference type="OrthoDB" id="5121955at2759"/>
<dbReference type="InterPro" id="IPR001138">
    <property type="entry name" value="Zn2Cys6_DnaBD"/>
</dbReference>
<comment type="caution">
    <text evidence="9">The sequence shown here is derived from an EMBL/GenBank/DDBJ whole genome shotgun (WGS) entry which is preliminary data.</text>
</comment>
<feature type="region of interest" description="Disordered" evidence="7">
    <location>
        <begin position="49"/>
        <end position="128"/>
    </location>
</feature>
<dbReference type="GO" id="GO:0008270">
    <property type="term" value="F:zinc ion binding"/>
    <property type="evidence" value="ECO:0007669"/>
    <property type="project" value="InterPro"/>
</dbReference>
<keyword evidence="4" id="KW-0238">DNA-binding</keyword>
<dbReference type="InterPro" id="IPR007219">
    <property type="entry name" value="XnlR_reg_dom"/>
</dbReference>
<evidence type="ECO:0000256" key="5">
    <source>
        <dbReference type="ARBA" id="ARBA00023163"/>
    </source>
</evidence>
<evidence type="ECO:0000256" key="7">
    <source>
        <dbReference type="SAM" id="MobiDB-lite"/>
    </source>
</evidence>
<dbReference type="SMART" id="SM00066">
    <property type="entry name" value="GAL4"/>
    <property type="match status" value="1"/>
</dbReference>
<accession>A0A9P9D424</accession>
<dbReference type="InterPro" id="IPR036864">
    <property type="entry name" value="Zn2-C6_fun-type_DNA-bd_sf"/>
</dbReference>
<evidence type="ECO:0000256" key="2">
    <source>
        <dbReference type="ARBA" id="ARBA00022833"/>
    </source>
</evidence>
<keyword evidence="5" id="KW-0804">Transcription</keyword>
<dbReference type="PANTHER" id="PTHR47171:SF3">
    <property type="entry name" value="FARA-RELATED"/>
    <property type="match status" value="1"/>
</dbReference>
<dbReference type="GO" id="GO:0006351">
    <property type="term" value="P:DNA-templated transcription"/>
    <property type="evidence" value="ECO:0007669"/>
    <property type="project" value="InterPro"/>
</dbReference>
<dbReference type="EMBL" id="JAGMWT010000022">
    <property type="protein sequence ID" value="KAH7112102.1"/>
    <property type="molecule type" value="Genomic_DNA"/>
</dbReference>
<dbReference type="Pfam" id="PF04082">
    <property type="entry name" value="Fungal_trans"/>
    <property type="match status" value="1"/>
</dbReference>
<feature type="compositionally biased region" description="Low complexity" evidence="7">
    <location>
        <begin position="61"/>
        <end position="71"/>
    </location>
</feature>
<dbReference type="PROSITE" id="PS50048">
    <property type="entry name" value="ZN2_CY6_FUNGAL_2"/>
    <property type="match status" value="1"/>
</dbReference>
<dbReference type="Gene3D" id="4.10.240.10">
    <property type="entry name" value="Zn(2)-C6 fungal-type DNA-binding domain"/>
    <property type="match status" value="1"/>
</dbReference>
<protein>
    <submittedName>
        <fullName evidence="9">Fungal-specific transcription factor domain-containing protein</fullName>
    </submittedName>
</protein>
<name>A0A9P9D424_9PLEO</name>
<keyword evidence="2" id="KW-0862">Zinc</keyword>
<evidence type="ECO:0000256" key="3">
    <source>
        <dbReference type="ARBA" id="ARBA00023015"/>
    </source>
</evidence>
<organism evidence="9 10">
    <name type="scientific">Dendryphion nanum</name>
    <dbReference type="NCBI Taxonomy" id="256645"/>
    <lineage>
        <taxon>Eukaryota</taxon>
        <taxon>Fungi</taxon>
        <taxon>Dikarya</taxon>
        <taxon>Ascomycota</taxon>
        <taxon>Pezizomycotina</taxon>
        <taxon>Dothideomycetes</taxon>
        <taxon>Pleosporomycetidae</taxon>
        <taxon>Pleosporales</taxon>
        <taxon>Torulaceae</taxon>
        <taxon>Dendryphion</taxon>
    </lineage>
</organism>
<keyword evidence="3" id="KW-0805">Transcription regulation</keyword>
<dbReference type="Proteomes" id="UP000700596">
    <property type="component" value="Unassembled WGS sequence"/>
</dbReference>
<gene>
    <name evidence="9" type="ORF">B0J11DRAFT_542662</name>
</gene>
<dbReference type="AlphaFoldDB" id="A0A9P9D424"/>
<evidence type="ECO:0000313" key="10">
    <source>
        <dbReference type="Proteomes" id="UP000700596"/>
    </source>
</evidence>
<sequence length="607" mass="69348">METTKKTRACEPCHERKVRCDASRVGTPCTRCIAKDRTTVCVITEYPRQRNSGRRSQLIPQQSSRRMQSSSNIRLTGDAGTKDRSTARRSIAIDQSHVQQNVLDTPPSEIMSTRPLEEDSSTEADVDRTEDILYVSVEDSAPTNHRPRRIVVEYYKAFNPYTIVGEALNQTRRCGLVHTNDGMNEEMSSQEEELSMLDGVDREYAGQRRLHELPSGEVCDKLIGLFFQHVFVYLPIVECAKLQNDCQKRTCSTFLLYSIFVVALPFAPEDLLHDIGYTDLLAAQIEYFTRAKTLYDLGCERNDLSLLQGSILLASYQHFLDANKNSRYWFSNAVRLALQMGFHRSEIAIETDPLTYKLCRRIWWVLVQRDIFLVMAGVESTRRIIGDESDTSPVTLDNYGEDVPREGSGSAQLGLWRIKKLYLVESCKLALVGARVLRILQLRREPLKVDEVQELQAVITSWQSDLSDGLDVVAITSLNESNWCVVALQAIRLQMEMMLYRTLRLRHKELEPDLEIDISQQLVNIVLEGSCLFRKVMMHDAIRFTPPFLFDCVGQLVAVQIAMLQASDCVGTRAVTLQADLYMFLAYFEEMEKRWPSATKFSCLFKH</sequence>
<keyword evidence="6" id="KW-0539">Nucleus</keyword>